<reference evidence="2" key="1">
    <citation type="submission" date="2018-05" db="EMBL/GenBank/DDBJ databases">
        <title>Draft genome of Mucuna pruriens seed.</title>
        <authorList>
            <person name="Nnadi N.E."/>
            <person name="Vos R."/>
            <person name="Hasami M.H."/>
            <person name="Devisetty U.K."/>
            <person name="Aguiy J.C."/>
        </authorList>
    </citation>
    <scope>NUCLEOTIDE SEQUENCE [LARGE SCALE GENOMIC DNA]</scope>
    <source>
        <strain evidence="2">JCA_2017</strain>
    </source>
</reference>
<keyword evidence="1" id="KW-1133">Transmembrane helix</keyword>
<sequence>MVYTEIKGKKGFLKSRKGKLCVFGKEIFLWFEIIHKIMHKRFYAFMISHNFLYVNNLTIVFTLKAKIKTMLSNDFKMKNSGAIKMIVGDEILEKQDLMSTNEKKNYMSKIPYSSVVESLMYVIVCIRPYFAPCINVVSIFKSNIGKAH</sequence>
<evidence type="ECO:0000313" key="3">
    <source>
        <dbReference type="Proteomes" id="UP000257109"/>
    </source>
</evidence>
<evidence type="ECO:0000313" key="2">
    <source>
        <dbReference type="EMBL" id="RDX69433.1"/>
    </source>
</evidence>
<name>A0A371ETS9_MUCPR</name>
<evidence type="ECO:0000256" key="1">
    <source>
        <dbReference type="SAM" id="Phobius"/>
    </source>
</evidence>
<accession>A0A371ETS9</accession>
<protein>
    <submittedName>
        <fullName evidence="2">Uncharacterized protein</fullName>
    </submittedName>
</protein>
<keyword evidence="3" id="KW-1185">Reference proteome</keyword>
<keyword evidence="1" id="KW-0812">Transmembrane</keyword>
<comment type="caution">
    <text evidence="2">The sequence shown here is derived from an EMBL/GenBank/DDBJ whole genome shotgun (WGS) entry which is preliminary data.</text>
</comment>
<feature type="transmembrane region" description="Helical" evidence="1">
    <location>
        <begin position="42"/>
        <end position="63"/>
    </location>
</feature>
<feature type="non-terminal residue" evidence="2">
    <location>
        <position position="1"/>
    </location>
</feature>
<dbReference type="AlphaFoldDB" id="A0A371ETS9"/>
<keyword evidence="1" id="KW-0472">Membrane</keyword>
<feature type="transmembrane region" description="Helical" evidence="1">
    <location>
        <begin position="119"/>
        <end position="140"/>
    </location>
</feature>
<dbReference type="Proteomes" id="UP000257109">
    <property type="component" value="Unassembled WGS sequence"/>
</dbReference>
<dbReference type="EMBL" id="QJKJ01012111">
    <property type="protein sequence ID" value="RDX69433.1"/>
    <property type="molecule type" value="Genomic_DNA"/>
</dbReference>
<proteinExistence type="predicted"/>
<gene>
    <name evidence="2" type="ORF">CR513_51455</name>
</gene>
<organism evidence="2 3">
    <name type="scientific">Mucuna pruriens</name>
    <name type="common">Velvet bean</name>
    <name type="synonym">Dolichos pruriens</name>
    <dbReference type="NCBI Taxonomy" id="157652"/>
    <lineage>
        <taxon>Eukaryota</taxon>
        <taxon>Viridiplantae</taxon>
        <taxon>Streptophyta</taxon>
        <taxon>Embryophyta</taxon>
        <taxon>Tracheophyta</taxon>
        <taxon>Spermatophyta</taxon>
        <taxon>Magnoliopsida</taxon>
        <taxon>eudicotyledons</taxon>
        <taxon>Gunneridae</taxon>
        <taxon>Pentapetalae</taxon>
        <taxon>rosids</taxon>
        <taxon>fabids</taxon>
        <taxon>Fabales</taxon>
        <taxon>Fabaceae</taxon>
        <taxon>Papilionoideae</taxon>
        <taxon>50 kb inversion clade</taxon>
        <taxon>NPAAA clade</taxon>
        <taxon>indigoferoid/millettioid clade</taxon>
        <taxon>Phaseoleae</taxon>
        <taxon>Mucuna</taxon>
    </lineage>
</organism>